<proteinExistence type="predicted"/>
<comment type="caution">
    <text evidence="2">The sequence shown here is derived from an EMBL/GenBank/DDBJ whole genome shotgun (WGS) entry which is preliminary data.</text>
</comment>
<sequence length="62" mass="6856">MTDNLDDVKAEAEQFGLTPRSDHQLAQIARAKAAAQQMISGVPREFHAYDEPAHAYRASEEA</sequence>
<evidence type="ECO:0000313" key="3">
    <source>
        <dbReference type="Proteomes" id="UP000019141"/>
    </source>
</evidence>
<feature type="region of interest" description="Disordered" evidence="1">
    <location>
        <begin position="1"/>
        <end position="20"/>
    </location>
</feature>
<dbReference type="HOGENOM" id="CLU_2895593_0_0_7"/>
<dbReference type="Proteomes" id="UP000019141">
    <property type="component" value="Unassembled WGS sequence"/>
</dbReference>
<evidence type="ECO:0000256" key="1">
    <source>
        <dbReference type="SAM" id="MobiDB-lite"/>
    </source>
</evidence>
<dbReference type="AlphaFoldDB" id="W4LA06"/>
<gene>
    <name evidence="2" type="ORF">ETSY1_34435</name>
</gene>
<organism evidence="2 3">
    <name type="scientific">Entotheonella factor</name>
    <dbReference type="NCBI Taxonomy" id="1429438"/>
    <lineage>
        <taxon>Bacteria</taxon>
        <taxon>Pseudomonadati</taxon>
        <taxon>Nitrospinota/Tectimicrobiota group</taxon>
        <taxon>Candidatus Tectimicrobiota</taxon>
        <taxon>Candidatus Entotheonellia</taxon>
        <taxon>Candidatus Entotheonellales</taxon>
        <taxon>Candidatus Entotheonellaceae</taxon>
        <taxon>Candidatus Entotheonella</taxon>
    </lineage>
</organism>
<evidence type="ECO:0000313" key="2">
    <source>
        <dbReference type="EMBL" id="ETW94535.1"/>
    </source>
</evidence>
<feature type="compositionally biased region" description="Basic and acidic residues" evidence="1">
    <location>
        <begin position="1"/>
        <end position="12"/>
    </location>
</feature>
<reference evidence="2 3" key="1">
    <citation type="journal article" date="2014" name="Nature">
        <title>An environmental bacterial taxon with a large and distinct metabolic repertoire.</title>
        <authorList>
            <person name="Wilson M.C."/>
            <person name="Mori T."/>
            <person name="Ruckert C."/>
            <person name="Uria A.R."/>
            <person name="Helf M.J."/>
            <person name="Takada K."/>
            <person name="Gernert C."/>
            <person name="Steffens U.A."/>
            <person name="Heycke N."/>
            <person name="Schmitt S."/>
            <person name="Rinke C."/>
            <person name="Helfrich E.J."/>
            <person name="Brachmann A.O."/>
            <person name="Gurgui C."/>
            <person name="Wakimoto T."/>
            <person name="Kracht M."/>
            <person name="Crusemann M."/>
            <person name="Hentschel U."/>
            <person name="Abe I."/>
            <person name="Matsunaga S."/>
            <person name="Kalinowski J."/>
            <person name="Takeyama H."/>
            <person name="Piel J."/>
        </authorList>
    </citation>
    <scope>NUCLEOTIDE SEQUENCE [LARGE SCALE GENOMIC DNA]</scope>
    <source>
        <strain evidence="3">TSY1</strain>
    </source>
</reference>
<keyword evidence="3" id="KW-1185">Reference proteome</keyword>
<dbReference type="EMBL" id="AZHW01001052">
    <property type="protein sequence ID" value="ETW94535.1"/>
    <property type="molecule type" value="Genomic_DNA"/>
</dbReference>
<protein>
    <submittedName>
        <fullName evidence="2">Uncharacterized protein</fullName>
    </submittedName>
</protein>
<accession>W4LA06</accession>
<name>W4LA06_ENTF1</name>